<evidence type="ECO:0000259" key="9">
    <source>
        <dbReference type="Pfam" id="PF07282"/>
    </source>
</evidence>
<dbReference type="Pfam" id="PF12323">
    <property type="entry name" value="HTH_OrfB_IS605"/>
    <property type="match status" value="1"/>
</dbReference>
<keyword evidence="2" id="KW-0815">Transposition</keyword>
<comment type="similarity">
    <text evidence="1">In the C-terminal section; belongs to the transposase 35 family.</text>
</comment>
<dbReference type="GO" id="GO:0003677">
    <property type="term" value="F:DNA binding"/>
    <property type="evidence" value="ECO:0007669"/>
    <property type="project" value="UniProtKB-KW"/>
</dbReference>
<keyword evidence="11" id="KW-0614">Plasmid</keyword>
<proteinExistence type="inferred from homology"/>
<dbReference type="InterPro" id="IPR021027">
    <property type="entry name" value="Transposase_put_HTH"/>
</dbReference>
<sequence>MLAGRRFRVEFTDEQAVFAEGIGAVCRAVWNTGLEQRREYRRRGAWMNYGPQAHELAEAKTEHPWLKDVPGHCLQQTLMDLDKACREHGTFRVHWRSSRRWVPSFRFPEGNKMAVEKLNRRHARVKLPKLGWVKFRASRSLEGETVRSATLSREGAHWFVSFLVDDGIEAPAVHAASGTAVGVDRGVVVAVATSDGELADREFVTTGERRRTLVLARKLSRAAKGSANRTKARQALAKLRATERHRRRDFCAQTAHRLARLNAVVVLEDLKTRNMTRRAAPVEDPDNPGQFLPNGAASKSGLNRAVLGKGWYRFEQALTSVSRYTGTQVIKVPAAFTSQRCPVCGHVDPKSRESQAVFRCTNCPHGPVHADVNAAKNVLAAGLAGHRL</sequence>
<feature type="domain" description="Cas12f1-like TNB" evidence="9">
    <location>
        <begin position="311"/>
        <end position="378"/>
    </location>
</feature>
<dbReference type="InterPro" id="IPR010095">
    <property type="entry name" value="Cas12f1-like_TNB"/>
</dbReference>
<reference evidence="11 12" key="1">
    <citation type="journal article" date="2017" name="Lancet Infect. Dis.">
        <title>Global outbreak of severe Mycobacterium chimaera disease after cardiac surgery: a molecular epidemiological study.</title>
        <authorList>
            <person name="van Ingen J."/>
            <person name="Kohl T."/>
            <person name="Kranzer K."/>
            <person name="Hasse B."/>
            <person name="Keller P."/>
            <person name="Szafranska A."/>
            <person name="Hillemann D."/>
            <person name="Chand M."/>
            <person name="Schreiber P."/>
            <person name="Sommerstein R."/>
            <person name="Berger C."/>
            <person name="Genoni M."/>
            <person name="Ruegg C."/>
            <person name="Troillet N."/>
            <person name="Widmer A.F."/>
            <person name="Becker S.L."/>
            <person name="Herrmann M."/>
            <person name="Eckmanns T."/>
            <person name="Haller S."/>
            <person name="Hoeller C."/>
            <person name="Debast S.B."/>
            <person name="Wolfhagen M.J."/>
            <person name="Hopman J."/>
            <person name="Kluytmans J."/>
            <person name="Langelaar M."/>
            <person name="Notermans D.W."/>
            <person name="ten Oever J."/>
            <person name="van den Barselaar P."/>
            <person name="Vonk A.B.A."/>
            <person name="Vos M.C."/>
            <person name="Ahmed N."/>
            <person name="Brown T."/>
            <person name="Crook D."/>
            <person name="Lamagni T."/>
            <person name="Phin N."/>
            <person name="Smith E.G."/>
            <person name="Zambon M."/>
            <person name="Serr A."/>
            <person name="Goetting T."/>
            <person name="Ebner W."/>
            <person name="Thuermer A."/>
            <person name="Utpatel C."/>
            <person name="Sproer C."/>
            <person name="Bunk B."/>
            <person name="Nubel U."/>
            <person name="Bloemberg G."/>
            <person name="Bottger E."/>
            <person name="Niemann S."/>
            <person name="Wagner D."/>
            <person name="Sax H."/>
        </authorList>
    </citation>
    <scope>NUCLEOTIDE SEQUENCE [LARGE SCALE GENOMIC DNA]</scope>
    <source>
        <strain evidence="11 12">ZUERICH-2</strain>
        <plasmid evidence="11 12">unnamed 2</plasmid>
    </source>
</reference>
<evidence type="ECO:0000313" key="11">
    <source>
        <dbReference type="EMBL" id="ASL18397.1"/>
    </source>
</evidence>
<dbReference type="InterPro" id="IPR001959">
    <property type="entry name" value="Transposase"/>
</dbReference>
<protein>
    <submittedName>
        <fullName evidence="11">IS891//IS1341 family transposase</fullName>
    </submittedName>
</protein>
<dbReference type="Pfam" id="PF01385">
    <property type="entry name" value="OrfB_IS605"/>
    <property type="match status" value="1"/>
</dbReference>
<dbReference type="GO" id="GO:0006310">
    <property type="term" value="P:DNA recombination"/>
    <property type="evidence" value="ECO:0007669"/>
    <property type="project" value="UniProtKB-KW"/>
</dbReference>
<keyword evidence="5" id="KW-0238">DNA-binding</keyword>
<dbReference type="EMBL" id="CP015269">
    <property type="protein sequence ID" value="ASL18397.1"/>
    <property type="molecule type" value="Genomic_DNA"/>
</dbReference>
<keyword evidence="4" id="KW-0862">Zinc</keyword>
<dbReference type="AlphaFoldDB" id="A0A7U5MRM7"/>
<keyword evidence="3" id="KW-0479">Metal-binding</keyword>
<evidence type="ECO:0000256" key="7">
    <source>
        <dbReference type="SAM" id="MobiDB-lite"/>
    </source>
</evidence>
<evidence type="ECO:0000259" key="8">
    <source>
        <dbReference type="Pfam" id="PF01385"/>
    </source>
</evidence>
<evidence type="ECO:0000259" key="10">
    <source>
        <dbReference type="Pfam" id="PF12323"/>
    </source>
</evidence>
<dbReference type="NCBIfam" id="NF040570">
    <property type="entry name" value="guided_TnpB"/>
    <property type="match status" value="1"/>
</dbReference>
<gene>
    <name evidence="11" type="ORF">MYCOZU2_06052</name>
</gene>
<evidence type="ECO:0000256" key="2">
    <source>
        <dbReference type="ARBA" id="ARBA00022578"/>
    </source>
</evidence>
<accession>A0A7U5MRM7</accession>
<keyword evidence="6" id="KW-0233">DNA recombination</keyword>
<name>A0A7U5MRM7_MYCIT</name>
<evidence type="ECO:0000256" key="1">
    <source>
        <dbReference type="ARBA" id="ARBA00008761"/>
    </source>
</evidence>
<feature type="domain" description="Probable transposase IS891/IS1136/IS1341" evidence="8">
    <location>
        <begin position="173"/>
        <end position="278"/>
    </location>
</feature>
<organism evidence="11 12">
    <name type="scientific">Mycobacterium intracellulare subsp. chimaera</name>
    <dbReference type="NCBI Taxonomy" id="222805"/>
    <lineage>
        <taxon>Bacteria</taxon>
        <taxon>Bacillati</taxon>
        <taxon>Actinomycetota</taxon>
        <taxon>Actinomycetes</taxon>
        <taxon>Mycobacteriales</taxon>
        <taxon>Mycobacteriaceae</taxon>
        <taxon>Mycobacterium</taxon>
        <taxon>Mycobacterium avium complex (MAC)</taxon>
    </lineage>
</organism>
<evidence type="ECO:0000256" key="3">
    <source>
        <dbReference type="ARBA" id="ARBA00022723"/>
    </source>
</evidence>
<dbReference type="Proteomes" id="UP000198286">
    <property type="component" value="Plasmid unnamed 2"/>
</dbReference>
<evidence type="ECO:0000313" key="12">
    <source>
        <dbReference type="Proteomes" id="UP000198286"/>
    </source>
</evidence>
<evidence type="ECO:0000256" key="5">
    <source>
        <dbReference type="ARBA" id="ARBA00023125"/>
    </source>
</evidence>
<geneLocation type="plasmid" evidence="11 12">
    <name>unnamed 2</name>
</geneLocation>
<dbReference type="GO" id="GO:0032196">
    <property type="term" value="P:transposition"/>
    <property type="evidence" value="ECO:0007669"/>
    <property type="project" value="UniProtKB-KW"/>
</dbReference>
<dbReference type="GO" id="GO:0046872">
    <property type="term" value="F:metal ion binding"/>
    <property type="evidence" value="ECO:0007669"/>
    <property type="project" value="UniProtKB-KW"/>
</dbReference>
<feature type="region of interest" description="Disordered" evidence="7">
    <location>
        <begin position="277"/>
        <end position="296"/>
    </location>
</feature>
<evidence type="ECO:0000256" key="6">
    <source>
        <dbReference type="ARBA" id="ARBA00023172"/>
    </source>
</evidence>
<dbReference type="Pfam" id="PF07282">
    <property type="entry name" value="Cas12f1-like_TNB"/>
    <property type="match status" value="1"/>
</dbReference>
<evidence type="ECO:0000256" key="4">
    <source>
        <dbReference type="ARBA" id="ARBA00022833"/>
    </source>
</evidence>
<feature type="domain" description="Transposase putative helix-turn-helix" evidence="10">
    <location>
        <begin position="1"/>
        <end position="43"/>
    </location>
</feature>